<dbReference type="Pfam" id="PF00155">
    <property type="entry name" value="Aminotran_1_2"/>
    <property type="match status" value="1"/>
</dbReference>
<dbReference type="Proteomes" id="UP000001542">
    <property type="component" value="Unassembled WGS sequence"/>
</dbReference>
<name>A2EE15_TRIV3</name>
<keyword evidence="2" id="KW-0808">Transferase</keyword>
<sequence length="368" mass="41825">MLNDPIVAKYQKPAVQCFHGGQSYMACKNFKCDFSVTTNLSGPPKTAVAAALDAFNEIEHYPDQDSWECRCHLADAMKMPPEQILLGNGASEFIDMVPRLFKAGQKWRPGPWPAQFMEYERAATNAGLVKVPHAQNDAELTIMINPNSPTGDYIPFEDLRAMIAKDSKTTFLIDESFMPCFGPDWMNHSAIRLIEEFGDRVIVCMSWTKVLACPLIRLGTLCSTKNIIDKINKHQIPWSVNGFAQKFMIAALHQETYFEEMWRITPYWKRIMFDLLSELGARPNLNSPLWVPYVFVDFYTEELAGLADRVAFEAGYPLRWCKSFGTPTCCRLGVRTPQHALGLVTAFKNCKELHEGLKEQKKLHSKKL</sequence>
<keyword evidence="3" id="KW-1185">Reference proteome</keyword>
<dbReference type="RefSeq" id="XP_001321350.1">
    <property type="nucleotide sequence ID" value="XM_001321315.1"/>
</dbReference>
<dbReference type="SMR" id="A2EE15"/>
<accession>A2EE15</accession>
<dbReference type="OMA" id="XINTIDR"/>
<feature type="domain" description="Aminotransferase class I/classII large" evidence="1">
    <location>
        <begin position="34"/>
        <end position="279"/>
    </location>
</feature>
<dbReference type="Gene3D" id="3.40.640.10">
    <property type="entry name" value="Type I PLP-dependent aspartate aminotransferase-like (Major domain)"/>
    <property type="match status" value="1"/>
</dbReference>
<dbReference type="CDD" id="cd00609">
    <property type="entry name" value="AAT_like"/>
    <property type="match status" value="1"/>
</dbReference>
<organism evidence="2 3">
    <name type="scientific">Trichomonas vaginalis (strain ATCC PRA-98 / G3)</name>
    <dbReference type="NCBI Taxonomy" id="412133"/>
    <lineage>
        <taxon>Eukaryota</taxon>
        <taxon>Metamonada</taxon>
        <taxon>Parabasalia</taxon>
        <taxon>Trichomonadida</taxon>
        <taxon>Trichomonadidae</taxon>
        <taxon>Trichomonas</taxon>
    </lineage>
</organism>
<dbReference type="OrthoDB" id="2108at2759"/>
<dbReference type="GO" id="GO:0030170">
    <property type="term" value="F:pyridoxal phosphate binding"/>
    <property type="evidence" value="ECO:0007669"/>
    <property type="project" value="InterPro"/>
</dbReference>
<dbReference type="PANTHER" id="PTHR43799">
    <property type="entry name" value="AMINOTRANSFERASE, PUTATIVE-RELATED"/>
    <property type="match status" value="1"/>
</dbReference>
<dbReference type="AlphaFoldDB" id="A2EE15"/>
<dbReference type="Gene3D" id="3.90.1150.10">
    <property type="entry name" value="Aspartate Aminotransferase, domain 1"/>
    <property type="match status" value="1"/>
</dbReference>
<gene>
    <name evidence="2" type="ORF">TVAG_230870</name>
</gene>
<dbReference type="InterPro" id="IPR015421">
    <property type="entry name" value="PyrdxlP-dep_Trfase_major"/>
</dbReference>
<dbReference type="GO" id="GO:0008483">
    <property type="term" value="F:transaminase activity"/>
    <property type="evidence" value="ECO:0007669"/>
    <property type="project" value="UniProtKB-KW"/>
</dbReference>
<reference evidence="2" key="2">
    <citation type="journal article" date="2007" name="Science">
        <title>Draft genome sequence of the sexually transmitted pathogen Trichomonas vaginalis.</title>
        <authorList>
            <person name="Carlton J.M."/>
            <person name="Hirt R.P."/>
            <person name="Silva J.C."/>
            <person name="Delcher A.L."/>
            <person name="Schatz M."/>
            <person name="Zhao Q."/>
            <person name="Wortman J.R."/>
            <person name="Bidwell S.L."/>
            <person name="Alsmark U.C.M."/>
            <person name="Besteiro S."/>
            <person name="Sicheritz-Ponten T."/>
            <person name="Noel C.J."/>
            <person name="Dacks J.B."/>
            <person name="Foster P.G."/>
            <person name="Simillion C."/>
            <person name="Van de Peer Y."/>
            <person name="Miranda-Saavedra D."/>
            <person name="Barton G.J."/>
            <person name="Westrop G.D."/>
            <person name="Mueller S."/>
            <person name="Dessi D."/>
            <person name="Fiori P.L."/>
            <person name="Ren Q."/>
            <person name="Paulsen I."/>
            <person name="Zhang H."/>
            <person name="Bastida-Corcuera F.D."/>
            <person name="Simoes-Barbosa A."/>
            <person name="Brown M.T."/>
            <person name="Hayes R.D."/>
            <person name="Mukherjee M."/>
            <person name="Okumura C.Y."/>
            <person name="Schneider R."/>
            <person name="Smith A.J."/>
            <person name="Vanacova S."/>
            <person name="Villalvazo M."/>
            <person name="Haas B.J."/>
            <person name="Pertea M."/>
            <person name="Feldblyum T.V."/>
            <person name="Utterback T.R."/>
            <person name="Shu C.L."/>
            <person name="Osoegawa K."/>
            <person name="de Jong P.J."/>
            <person name="Hrdy I."/>
            <person name="Horvathova L."/>
            <person name="Zubacova Z."/>
            <person name="Dolezal P."/>
            <person name="Malik S.B."/>
            <person name="Logsdon J.M. Jr."/>
            <person name="Henze K."/>
            <person name="Gupta A."/>
            <person name="Wang C.C."/>
            <person name="Dunne R.L."/>
            <person name="Upcroft J.A."/>
            <person name="Upcroft P."/>
            <person name="White O."/>
            <person name="Salzberg S.L."/>
            <person name="Tang P."/>
            <person name="Chiu C.-H."/>
            <person name="Lee Y.-S."/>
            <person name="Embley T.M."/>
            <person name="Coombs G.H."/>
            <person name="Mottram J.C."/>
            <person name="Tachezy J."/>
            <person name="Fraser-Liggett C.M."/>
            <person name="Johnson P.J."/>
        </authorList>
    </citation>
    <scope>NUCLEOTIDE SEQUENCE [LARGE SCALE GENOMIC DNA]</scope>
    <source>
        <strain evidence="2">G3</strain>
    </source>
</reference>
<dbReference type="eggNOG" id="KOG0633">
    <property type="taxonomic scope" value="Eukaryota"/>
</dbReference>
<dbReference type="VEuPathDB" id="TrichDB:TVAGG3_0889930"/>
<keyword evidence="2" id="KW-0032">Aminotransferase</keyword>
<dbReference type="InParanoid" id="A2EE15"/>
<dbReference type="SUPFAM" id="SSF53383">
    <property type="entry name" value="PLP-dependent transferases"/>
    <property type="match status" value="1"/>
</dbReference>
<dbReference type="PANTHER" id="PTHR43799:SF1">
    <property type="entry name" value="ASPARTATE AMINOTRANSFERASE"/>
    <property type="match status" value="1"/>
</dbReference>
<dbReference type="STRING" id="5722.A2EE15"/>
<reference evidence="2" key="1">
    <citation type="submission" date="2006-10" db="EMBL/GenBank/DDBJ databases">
        <authorList>
            <person name="Amadeo P."/>
            <person name="Zhao Q."/>
            <person name="Wortman J."/>
            <person name="Fraser-Liggett C."/>
            <person name="Carlton J."/>
        </authorList>
    </citation>
    <scope>NUCLEOTIDE SEQUENCE</scope>
    <source>
        <strain evidence="2">G3</strain>
    </source>
</reference>
<dbReference type="InterPro" id="IPR015424">
    <property type="entry name" value="PyrdxlP-dep_Trfase"/>
</dbReference>
<evidence type="ECO:0000259" key="1">
    <source>
        <dbReference type="Pfam" id="PF00155"/>
    </source>
</evidence>
<dbReference type="EMBL" id="DS113364">
    <property type="protein sequence ID" value="EAY09127.1"/>
    <property type="molecule type" value="Genomic_DNA"/>
</dbReference>
<dbReference type="InterPro" id="IPR015422">
    <property type="entry name" value="PyrdxlP-dep_Trfase_small"/>
</dbReference>
<proteinExistence type="predicted"/>
<dbReference type="VEuPathDB" id="TrichDB:TVAG_230870"/>
<evidence type="ECO:0000313" key="3">
    <source>
        <dbReference type="Proteomes" id="UP000001542"/>
    </source>
</evidence>
<dbReference type="KEGG" id="tva:4767043"/>
<evidence type="ECO:0000313" key="2">
    <source>
        <dbReference type="EMBL" id="EAY09127.1"/>
    </source>
</evidence>
<protein>
    <submittedName>
        <fullName evidence="2">Histidinol-phosphate aminotransferase, putative</fullName>
    </submittedName>
</protein>
<dbReference type="InterPro" id="IPR004839">
    <property type="entry name" value="Aminotransferase_I/II_large"/>
</dbReference>